<feature type="domain" description="Plastid lipid-associated protein/fibrillin conserved" evidence="4">
    <location>
        <begin position="68"/>
        <end position="172"/>
    </location>
</feature>
<dbReference type="EMBL" id="OU594965">
    <property type="protein sequence ID" value="CAG9286856.1"/>
    <property type="molecule type" value="Genomic_DNA"/>
</dbReference>
<name>A0A8J9T7L4_PHATR</name>
<reference evidence="5" key="1">
    <citation type="submission" date="2022-02" db="EMBL/GenBank/DDBJ databases">
        <authorList>
            <person name="Giguere J D."/>
        </authorList>
    </citation>
    <scope>NUCLEOTIDE SEQUENCE</scope>
    <source>
        <strain evidence="5">CCAP 1055/1</strain>
    </source>
</reference>
<proteinExistence type="predicted"/>
<feature type="signal peptide" evidence="3">
    <location>
        <begin position="1"/>
        <end position="22"/>
    </location>
</feature>
<keyword evidence="3" id="KW-0732">Signal</keyword>
<dbReference type="AlphaFoldDB" id="A0A8J9T7L4"/>
<comment type="subcellular location">
    <subcellularLocation>
        <location evidence="1">Plastid</location>
    </subcellularLocation>
</comment>
<dbReference type="GO" id="GO:0009536">
    <property type="term" value="C:plastid"/>
    <property type="evidence" value="ECO:0007669"/>
    <property type="project" value="UniProtKB-SubCell"/>
</dbReference>
<evidence type="ECO:0000256" key="1">
    <source>
        <dbReference type="ARBA" id="ARBA00004474"/>
    </source>
</evidence>
<evidence type="ECO:0000256" key="3">
    <source>
        <dbReference type="SAM" id="SignalP"/>
    </source>
</evidence>
<accession>A0A8J9T7L4</accession>
<evidence type="ECO:0000256" key="2">
    <source>
        <dbReference type="ARBA" id="ARBA00022640"/>
    </source>
</evidence>
<dbReference type="InterPro" id="IPR006843">
    <property type="entry name" value="PAP/fibrillin_dom"/>
</dbReference>
<dbReference type="PROSITE" id="PS51257">
    <property type="entry name" value="PROKAR_LIPOPROTEIN"/>
    <property type="match status" value="1"/>
</dbReference>
<organism evidence="5">
    <name type="scientific">Phaeodactylum tricornutum</name>
    <name type="common">Diatom</name>
    <dbReference type="NCBI Taxonomy" id="2850"/>
    <lineage>
        <taxon>Eukaryota</taxon>
        <taxon>Sar</taxon>
        <taxon>Stramenopiles</taxon>
        <taxon>Ochrophyta</taxon>
        <taxon>Bacillariophyta</taxon>
        <taxon>Bacillariophyceae</taxon>
        <taxon>Bacillariophycidae</taxon>
        <taxon>Naviculales</taxon>
        <taxon>Phaeodactylaceae</taxon>
        <taxon>Phaeodactylum</taxon>
    </lineage>
</organism>
<dbReference type="Pfam" id="PF04755">
    <property type="entry name" value="PAP_fibrillin"/>
    <property type="match status" value="1"/>
</dbReference>
<sequence>MVKALPLCYVGFLAATTGSGCAFAPPSGTPLLPAFGLGSSALAASTLTEKDELVLSVVLLARTLGPVGVYNSEEEQSKLKQLADQLADFSDPAPALKSLSGRHELVYSAAPGGSSGKLFGPIFGRVTQEFVDDLTFLNAVEIGPLKLSLRAERKVMDDRVIQVSFKESIVSVFGNELIRKEIGGGGTWKYIFAGVMTDPASGKRKLLRVMETPSLFVIEAPVEESSIL</sequence>
<dbReference type="Proteomes" id="UP000836788">
    <property type="component" value="Chromosome 24"/>
</dbReference>
<dbReference type="OMA" id="IIQREEC"/>
<gene>
    <name evidence="5" type="ORF">PTTT1_LOCUS33676</name>
</gene>
<evidence type="ECO:0000259" key="4">
    <source>
        <dbReference type="Pfam" id="PF04755"/>
    </source>
</evidence>
<protein>
    <recommendedName>
        <fullName evidence="4">Plastid lipid-associated protein/fibrillin conserved domain-containing protein</fullName>
    </recommendedName>
</protein>
<evidence type="ECO:0000313" key="5">
    <source>
        <dbReference type="EMBL" id="CAG9286856.1"/>
    </source>
</evidence>
<keyword evidence="2" id="KW-0934">Plastid</keyword>
<feature type="chain" id="PRO_5035462058" description="Plastid lipid-associated protein/fibrillin conserved domain-containing protein" evidence="3">
    <location>
        <begin position="23"/>
        <end position="228"/>
    </location>
</feature>